<feature type="compositionally biased region" description="Basic residues" evidence="1">
    <location>
        <begin position="62"/>
        <end position="76"/>
    </location>
</feature>
<gene>
    <name evidence="2" type="ORF">NCTC11807_00244</name>
</gene>
<evidence type="ECO:0000313" key="2">
    <source>
        <dbReference type="EMBL" id="SUM67628.1"/>
    </source>
</evidence>
<evidence type="ECO:0000256" key="1">
    <source>
        <dbReference type="SAM" id="MobiDB-lite"/>
    </source>
</evidence>
<dbReference type="EMBL" id="UHDZ01000001">
    <property type="protein sequence ID" value="SUM67628.1"/>
    <property type="molecule type" value="Genomic_DNA"/>
</dbReference>
<keyword evidence="3" id="KW-1185">Reference proteome</keyword>
<accession>A0A380GWZ9</accession>
<protein>
    <submittedName>
        <fullName evidence="2">Protein of uncharacterized function (DUF2992)</fullName>
    </submittedName>
</protein>
<dbReference type="AlphaFoldDB" id="A0A380GWZ9"/>
<feature type="compositionally biased region" description="Basic residues" evidence="1">
    <location>
        <begin position="118"/>
        <end position="136"/>
    </location>
</feature>
<dbReference type="PIRSF" id="PIRSF021328">
    <property type="entry name" value="UCP021328"/>
    <property type="match status" value="1"/>
</dbReference>
<proteinExistence type="predicted"/>
<sequence>MKLSIFHDGQFFVGLVEYQDNLVSKFLKVTFGSEPSDEKVLNFIYWKLNPLLEKTITTKNKPIKPKKVNPKRLQRKVAKEQKAPKFTTLAQQAIKEEQELKKHNSKKLNKLKREQHSKYKRKLKRKRQKISIKVTK</sequence>
<evidence type="ECO:0000313" key="3">
    <source>
        <dbReference type="Proteomes" id="UP000255425"/>
    </source>
</evidence>
<dbReference type="InterPro" id="IPR016787">
    <property type="entry name" value="UCP021328"/>
</dbReference>
<reference evidence="2 3" key="1">
    <citation type="submission" date="2018-06" db="EMBL/GenBank/DDBJ databases">
        <authorList>
            <consortium name="Pathogen Informatics"/>
            <person name="Doyle S."/>
        </authorList>
    </citation>
    <scope>NUCLEOTIDE SEQUENCE [LARGE SCALE GENOMIC DNA]</scope>
    <source>
        <strain evidence="2 3">NCTC11807</strain>
    </source>
</reference>
<feature type="region of interest" description="Disordered" evidence="1">
    <location>
        <begin position="97"/>
        <end position="136"/>
    </location>
</feature>
<dbReference type="Pfam" id="PF11208">
    <property type="entry name" value="DUF2992"/>
    <property type="match status" value="1"/>
</dbReference>
<feature type="region of interest" description="Disordered" evidence="1">
    <location>
        <begin position="62"/>
        <end position="83"/>
    </location>
</feature>
<name>A0A380GWZ9_9STAP</name>
<dbReference type="Proteomes" id="UP000255425">
    <property type="component" value="Unassembled WGS sequence"/>
</dbReference>
<organism evidence="2 3">
    <name type="scientific">Staphylococcus saccharolyticus</name>
    <dbReference type="NCBI Taxonomy" id="33028"/>
    <lineage>
        <taxon>Bacteria</taxon>
        <taxon>Bacillati</taxon>
        <taxon>Bacillota</taxon>
        <taxon>Bacilli</taxon>
        <taxon>Bacillales</taxon>
        <taxon>Staphylococcaceae</taxon>
        <taxon>Staphylococcus</taxon>
    </lineage>
</organism>